<organism evidence="2 3">
    <name type="scientific">Symbiodinium natans</name>
    <dbReference type="NCBI Taxonomy" id="878477"/>
    <lineage>
        <taxon>Eukaryota</taxon>
        <taxon>Sar</taxon>
        <taxon>Alveolata</taxon>
        <taxon>Dinophyceae</taxon>
        <taxon>Suessiales</taxon>
        <taxon>Symbiodiniaceae</taxon>
        <taxon>Symbiodinium</taxon>
    </lineage>
</organism>
<feature type="chain" id="PRO_5032444902" description="RING-type domain-containing protein" evidence="1">
    <location>
        <begin position="24"/>
        <end position="113"/>
    </location>
</feature>
<dbReference type="EMBL" id="CAJNDS010002814">
    <property type="protein sequence ID" value="CAE7607435.1"/>
    <property type="molecule type" value="Genomic_DNA"/>
</dbReference>
<name>A0A812V7Z1_9DINO</name>
<accession>A0A812V7Z1</accession>
<feature type="signal peptide" evidence="1">
    <location>
        <begin position="1"/>
        <end position="23"/>
    </location>
</feature>
<keyword evidence="3" id="KW-1185">Reference proteome</keyword>
<sequence>MAELWSWLSATAELWSSFLGCQACISKYEEEILAEPCADEAPAELLASDPKAFRCIQCRQLAANDPLYAVVPHEPTQIRGCPHGPFCTRCASNVGKQVLGLCVCRALVTEFRL</sequence>
<reference evidence="2" key="1">
    <citation type="submission" date="2021-02" db="EMBL/GenBank/DDBJ databases">
        <authorList>
            <person name="Dougan E. K."/>
            <person name="Rhodes N."/>
            <person name="Thang M."/>
            <person name="Chan C."/>
        </authorList>
    </citation>
    <scope>NUCLEOTIDE SEQUENCE</scope>
</reference>
<evidence type="ECO:0000313" key="2">
    <source>
        <dbReference type="EMBL" id="CAE7607435.1"/>
    </source>
</evidence>
<evidence type="ECO:0008006" key="4">
    <source>
        <dbReference type="Google" id="ProtNLM"/>
    </source>
</evidence>
<comment type="caution">
    <text evidence="2">The sequence shown here is derived from an EMBL/GenBank/DDBJ whole genome shotgun (WGS) entry which is preliminary data.</text>
</comment>
<evidence type="ECO:0000313" key="3">
    <source>
        <dbReference type="Proteomes" id="UP000604046"/>
    </source>
</evidence>
<keyword evidence="1" id="KW-0732">Signal</keyword>
<evidence type="ECO:0000256" key="1">
    <source>
        <dbReference type="SAM" id="SignalP"/>
    </source>
</evidence>
<dbReference type="Proteomes" id="UP000604046">
    <property type="component" value="Unassembled WGS sequence"/>
</dbReference>
<dbReference type="AlphaFoldDB" id="A0A812V7Z1"/>
<gene>
    <name evidence="2" type="ORF">SNAT2548_LOCUS34540</name>
</gene>
<proteinExistence type="predicted"/>
<protein>
    <recommendedName>
        <fullName evidence="4">RING-type domain-containing protein</fullName>
    </recommendedName>
</protein>